<dbReference type="RefSeq" id="WP_306825152.1">
    <property type="nucleotide sequence ID" value="NZ_JAUSQM010000001.1"/>
</dbReference>
<reference evidence="2 3" key="1">
    <citation type="submission" date="2023-07" db="EMBL/GenBank/DDBJ databases">
        <title>Sequencing the genomes of 1000 actinobacteria strains.</title>
        <authorList>
            <person name="Klenk H.-P."/>
        </authorList>
    </citation>
    <scope>NUCLEOTIDE SEQUENCE [LARGE SCALE GENOMIC DNA]</scope>
    <source>
        <strain evidence="2 3">GD13</strain>
    </source>
</reference>
<name>A0ABT9NQF5_9ACTN</name>
<dbReference type="SUPFAM" id="SSF54001">
    <property type="entry name" value="Cysteine proteinases"/>
    <property type="match status" value="1"/>
</dbReference>
<gene>
    <name evidence="2" type="ORF">J2S59_002422</name>
</gene>
<dbReference type="InterPro" id="IPR013207">
    <property type="entry name" value="LGFP"/>
</dbReference>
<dbReference type="Pfam" id="PF08310">
    <property type="entry name" value="LGFP"/>
    <property type="match status" value="1"/>
</dbReference>
<comment type="caution">
    <text evidence="2">The sequence shown here is derived from an EMBL/GenBank/DDBJ whole genome shotgun (WGS) entry which is preliminary data.</text>
</comment>
<accession>A0ABT9NQF5</accession>
<proteinExistence type="predicted"/>
<evidence type="ECO:0000313" key="3">
    <source>
        <dbReference type="Proteomes" id="UP001240447"/>
    </source>
</evidence>
<dbReference type="Pfam" id="PF05257">
    <property type="entry name" value="CHAP"/>
    <property type="match status" value="1"/>
</dbReference>
<dbReference type="Gene3D" id="3.90.1720.10">
    <property type="entry name" value="endopeptidase domain like (from Nostoc punctiforme)"/>
    <property type="match status" value="1"/>
</dbReference>
<dbReference type="Proteomes" id="UP001240447">
    <property type="component" value="Unassembled WGS sequence"/>
</dbReference>
<evidence type="ECO:0000259" key="1">
    <source>
        <dbReference type="Pfam" id="PF05257"/>
    </source>
</evidence>
<sequence>MTVPVAPRASARRAAGSGARRWASATAALALVAPLLALIAAAPASASGAAVSLRINQGDVRGSEMLLVQGRALVDGKAPGRVRIALVARKPGGRFTRVRVTRTGPAGRYSIQHRRAATTQYRARLERPNGSLIASSRIVTVERRTAARRLEERRAAWGKALGAARSNVRTVNRFRSRVRFVEHARGIIAQVGANSSVVQGAILQAYRRNGAVTGRLGAPVGDQHCQLTGNGCLQRFQRGAIYRNPQAPRPLVVVSGHPPARAAYIAVGRSQIGYVEPAYRKSKFNAWMGSNRAWCGFFQSWVSRASGNGDWFPAAKHFDTQVARVYARGTKLRGPRVGAIVFFDNHGYGRPSHVGYITAVHANGTITTLEGNTGPRHARGIVESVRSTYNVHSYWMP</sequence>
<dbReference type="InterPro" id="IPR007921">
    <property type="entry name" value="CHAP_dom"/>
</dbReference>
<feature type="domain" description="Peptidase C51" evidence="1">
    <location>
        <begin position="289"/>
        <end position="372"/>
    </location>
</feature>
<organism evidence="2 3">
    <name type="scientific">Nocardioides massiliensis</name>
    <dbReference type="NCBI Taxonomy" id="1325935"/>
    <lineage>
        <taxon>Bacteria</taxon>
        <taxon>Bacillati</taxon>
        <taxon>Actinomycetota</taxon>
        <taxon>Actinomycetes</taxon>
        <taxon>Propionibacteriales</taxon>
        <taxon>Nocardioidaceae</taxon>
        <taxon>Nocardioides</taxon>
    </lineage>
</organism>
<dbReference type="EMBL" id="JAUSQM010000001">
    <property type="protein sequence ID" value="MDP9822613.1"/>
    <property type="molecule type" value="Genomic_DNA"/>
</dbReference>
<evidence type="ECO:0000313" key="2">
    <source>
        <dbReference type="EMBL" id="MDP9822613.1"/>
    </source>
</evidence>
<protein>
    <recommendedName>
        <fullName evidence="1">Peptidase C51 domain-containing protein</fullName>
    </recommendedName>
</protein>
<keyword evidence="3" id="KW-1185">Reference proteome</keyword>
<dbReference type="InterPro" id="IPR038765">
    <property type="entry name" value="Papain-like_cys_pep_sf"/>
</dbReference>